<sequence>MQRWLTYQRERFPLAQYAPLVLVTGFCVLRYAGDFPGWGPYLAVSLLSLLLYLQLRVLDEFKDYHDDLAHRPYRPVARGLIRLGELAWLGLGAAALQALLCAWLMPSALPVLALVWAYMALMGKEFFAHGWLAARPVAYLLSHLLVVPLMQVFVGLWGGLRAEGVPGLAALSLCAGALMELGRKIRLPQEEEAGVQTYSALWGWRRALAVWAAVAAAGALAAAWASGRAWPLFALAGLLLAISQMYQRPERGLSTISAISALWVVVLYLALAFRL</sequence>
<reference evidence="2 3" key="1">
    <citation type="submission" date="2018-08" db="EMBL/GenBank/DDBJ databases">
        <title>Meiothermus terrae DSM 26712 genome sequencing project.</title>
        <authorList>
            <person name="Da Costa M.S."/>
            <person name="Albuquerque L."/>
            <person name="Raposo P."/>
            <person name="Froufe H.J.C."/>
            <person name="Barroso C.S."/>
            <person name="Egas C."/>
        </authorList>
    </citation>
    <scope>NUCLEOTIDE SEQUENCE [LARGE SCALE GENOMIC DNA]</scope>
    <source>
        <strain evidence="2 3">DSM 26712</strain>
    </source>
</reference>
<feature type="transmembrane region" description="Helical" evidence="1">
    <location>
        <begin position="203"/>
        <end position="223"/>
    </location>
</feature>
<dbReference type="AlphaFoldDB" id="A0A399E437"/>
<evidence type="ECO:0000313" key="3">
    <source>
        <dbReference type="Proteomes" id="UP000265715"/>
    </source>
</evidence>
<gene>
    <name evidence="2" type="ORF">Mterra_03818</name>
</gene>
<feature type="transmembrane region" description="Helical" evidence="1">
    <location>
        <begin position="229"/>
        <end position="246"/>
    </location>
</feature>
<name>A0A399E437_9DEIN</name>
<accession>A0A399E437</accession>
<proteinExistence type="predicted"/>
<evidence type="ECO:0000313" key="2">
    <source>
        <dbReference type="EMBL" id="RIH76971.1"/>
    </source>
</evidence>
<feature type="transmembrane region" description="Helical" evidence="1">
    <location>
        <begin position="111"/>
        <end position="132"/>
    </location>
</feature>
<feature type="transmembrane region" description="Helical" evidence="1">
    <location>
        <begin position="79"/>
        <end position="105"/>
    </location>
</feature>
<keyword evidence="1" id="KW-1133">Transmembrane helix</keyword>
<protein>
    <recommendedName>
        <fullName evidence="4">UbiA prenyltransferase family protein</fullName>
    </recommendedName>
</protein>
<keyword evidence="1" id="KW-0812">Transmembrane</keyword>
<keyword evidence="3" id="KW-1185">Reference proteome</keyword>
<dbReference type="OrthoDB" id="6456825at2"/>
<feature type="transmembrane region" description="Helical" evidence="1">
    <location>
        <begin position="139"/>
        <end position="158"/>
    </location>
</feature>
<evidence type="ECO:0000256" key="1">
    <source>
        <dbReference type="SAM" id="Phobius"/>
    </source>
</evidence>
<keyword evidence="1" id="KW-0472">Membrane</keyword>
<organism evidence="2 3">
    <name type="scientific">Calidithermus terrae</name>
    <dbReference type="NCBI Taxonomy" id="1408545"/>
    <lineage>
        <taxon>Bacteria</taxon>
        <taxon>Thermotogati</taxon>
        <taxon>Deinococcota</taxon>
        <taxon>Deinococci</taxon>
        <taxon>Thermales</taxon>
        <taxon>Thermaceae</taxon>
        <taxon>Calidithermus</taxon>
    </lineage>
</organism>
<dbReference type="Proteomes" id="UP000265715">
    <property type="component" value="Unassembled WGS sequence"/>
</dbReference>
<dbReference type="RefSeq" id="WP_119316668.1">
    <property type="nucleotide sequence ID" value="NZ_QXDL01000301.1"/>
</dbReference>
<dbReference type="EMBL" id="QXDL01000301">
    <property type="protein sequence ID" value="RIH76971.1"/>
    <property type="molecule type" value="Genomic_DNA"/>
</dbReference>
<feature type="transmembrane region" description="Helical" evidence="1">
    <location>
        <begin position="38"/>
        <end position="58"/>
    </location>
</feature>
<evidence type="ECO:0008006" key="4">
    <source>
        <dbReference type="Google" id="ProtNLM"/>
    </source>
</evidence>
<comment type="caution">
    <text evidence="2">The sequence shown here is derived from an EMBL/GenBank/DDBJ whole genome shotgun (WGS) entry which is preliminary data.</text>
</comment>
<feature type="transmembrane region" description="Helical" evidence="1">
    <location>
        <begin position="253"/>
        <end position="273"/>
    </location>
</feature>
<feature type="transmembrane region" description="Helical" evidence="1">
    <location>
        <begin position="12"/>
        <end position="32"/>
    </location>
</feature>